<gene>
    <name evidence="1" type="ORF">I4F81_007944</name>
</gene>
<reference evidence="1" key="1">
    <citation type="submission" date="2019-11" db="EMBL/GenBank/DDBJ databases">
        <title>Nori genome reveals adaptations in red seaweeds to the harsh intertidal environment.</title>
        <authorList>
            <person name="Wang D."/>
            <person name="Mao Y."/>
        </authorList>
    </citation>
    <scope>NUCLEOTIDE SEQUENCE</scope>
    <source>
        <tissue evidence="1">Gametophyte</tissue>
    </source>
</reference>
<organism evidence="1 2">
    <name type="scientific">Pyropia yezoensis</name>
    <name type="common">Susabi-nori</name>
    <name type="synonym">Porphyra yezoensis</name>
    <dbReference type="NCBI Taxonomy" id="2788"/>
    <lineage>
        <taxon>Eukaryota</taxon>
        <taxon>Rhodophyta</taxon>
        <taxon>Bangiophyceae</taxon>
        <taxon>Bangiales</taxon>
        <taxon>Bangiaceae</taxon>
        <taxon>Pyropia</taxon>
    </lineage>
</organism>
<protein>
    <submittedName>
        <fullName evidence="1">Uncharacterized protein</fullName>
    </submittedName>
</protein>
<dbReference type="Proteomes" id="UP000798662">
    <property type="component" value="Chromosome 2"/>
</dbReference>
<proteinExistence type="predicted"/>
<dbReference type="EMBL" id="CM020619">
    <property type="protein sequence ID" value="KAK1865413.1"/>
    <property type="molecule type" value="Genomic_DNA"/>
</dbReference>
<evidence type="ECO:0000313" key="1">
    <source>
        <dbReference type="EMBL" id="KAK1865413.1"/>
    </source>
</evidence>
<accession>A0ACC3C6L9</accession>
<evidence type="ECO:0000313" key="2">
    <source>
        <dbReference type="Proteomes" id="UP000798662"/>
    </source>
</evidence>
<name>A0ACC3C6L9_PYRYE</name>
<sequence>MGRFPGAALLQLAENWALCPCILLRCPGCVLAGEVVLLAAVWAFFLSQRVVAAVREAGKAVGGCCRTSGNGRRPSAKAVVLLAVLLAAQ</sequence>
<keyword evidence="2" id="KW-1185">Reference proteome</keyword>
<comment type="caution">
    <text evidence="1">The sequence shown here is derived from an EMBL/GenBank/DDBJ whole genome shotgun (WGS) entry which is preliminary data.</text>
</comment>